<keyword evidence="3" id="KW-1185">Reference proteome</keyword>
<sequence>MANGCEGCRRGDDFALPFSMAFQPIVDVSRREIYAFEALVRGINGEGAGSVLGNVDAGNRYAFDQQCRVKAIELAAGLYSPEDDIKLSINFMPNAVYEPRACIRLTLATAERVKFPLDRIIFEFTETEALDTDHVLGILQTYRDIGFKTAIDDFGAGHAGLGLLTKFQPDIVKLDMDLIRGIDVSKVKRTVVAHTLAMLADLGILPVCEGVETAAELIVLQDLGVELMQGYHLARPAFEQFIIPEVVAGRERAA</sequence>
<dbReference type="Pfam" id="PF00563">
    <property type="entry name" value="EAL"/>
    <property type="match status" value="1"/>
</dbReference>
<evidence type="ECO:0000259" key="1">
    <source>
        <dbReference type="PROSITE" id="PS50883"/>
    </source>
</evidence>
<protein>
    <submittedName>
        <fullName evidence="2">EAL domain-containing protein (Putative c-di-GMP-specific phosphodiesterase class I)</fullName>
    </submittedName>
</protein>
<dbReference type="PANTHER" id="PTHR33121">
    <property type="entry name" value="CYCLIC DI-GMP PHOSPHODIESTERASE PDEF"/>
    <property type="match status" value="1"/>
</dbReference>
<dbReference type="CDD" id="cd01948">
    <property type="entry name" value="EAL"/>
    <property type="match status" value="1"/>
</dbReference>
<organism evidence="2 3">
    <name type="scientific">Neorhizobium huautlense</name>
    <dbReference type="NCBI Taxonomy" id="67774"/>
    <lineage>
        <taxon>Bacteria</taxon>
        <taxon>Pseudomonadati</taxon>
        <taxon>Pseudomonadota</taxon>
        <taxon>Alphaproteobacteria</taxon>
        <taxon>Hyphomicrobiales</taxon>
        <taxon>Rhizobiaceae</taxon>
        <taxon>Rhizobium/Agrobacterium group</taxon>
        <taxon>Neorhizobium</taxon>
    </lineage>
</organism>
<name>A0ABT9Q148_9HYPH</name>
<dbReference type="SUPFAM" id="SSF141868">
    <property type="entry name" value="EAL domain-like"/>
    <property type="match status" value="1"/>
</dbReference>
<accession>A0ABT9Q148</accession>
<feature type="domain" description="EAL" evidence="1">
    <location>
        <begin position="1"/>
        <end position="250"/>
    </location>
</feature>
<dbReference type="RefSeq" id="WP_306839396.1">
    <property type="nucleotide sequence ID" value="NZ_JAUSRF010000022.1"/>
</dbReference>
<evidence type="ECO:0000313" key="3">
    <source>
        <dbReference type="Proteomes" id="UP001241472"/>
    </source>
</evidence>
<dbReference type="EMBL" id="JAUSRF010000022">
    <property type="protein sequence ID" value="MDP9840111.1"/>
    <property type="molecule type" value="Genomic_DNA"/>
</dbReference>
<dbReference type="InterPro" id="IPR035919">
    <property type="entry name" value="EAL_sf"/>
</dbReference>
<dbReference type="Gene3D" id="3.20.20.450">
    <property type="entry name" value="EAL domain"/>
    <property type="match status" value="1"/>
</dbReference>
<dbReference type="PROSITE" id="PS50883">
    <property type="entry name" value="EAL"/>
    <property type="match status" value="1"/>
</dbReference>
<dbReference type="Proteomes" id="UP001241472">
    <property type="component" value="Unassembled WGS sequence"/>
</dbReference>
<dbReference type="InterPro" id="IPR001633">
    <property type="entry name" value="EAL_dom"/>
</dbReference>
<proteinExistence type="predicted"/>
<dbReference type="SMART" id="SM00052">
    <property type="entry name" value="EAL"/>
    <property type="match status" value="1"/>
</dbReference>
<reference evidence="2 3" key="1">
    <citation type="submission" date="2023-07" db="EMBL/GenBank/DDBJ databases">
        <title>Sorghum-associated microbial communities from plants grown in Nebraska, USA.</title>
        <authorList>
            <person name="Schachtman D."/>
        </authorList>
    </citation>
    <scope>NUCLEOTIDE SEQUENCE [LARGE SCALE GENOMIC DNA]</scope>
    <source>
        <strain evidence="2 3">DS1307</strain>
    </source>
</reference>
<gene>
    <name evidence="2" type="ORF">J2T09_004891</name>
</gene>
<dbReference type="InterPro" id="IPR050706">
    <property type="entry name" value="Cyclic-di-GMP_PDE-like"/>
</dbReference>
<comment type="caution">
    <text evidence="2">The sequence shown here is derived from an EMBL/GenBank/DDBJ whole genome shotgun (WGS) entry which is preliminary data.</text>
</comment>
<dbReference type="PANTHER" id="PTHR33121:SF15">
    <property type="entry name" value="BLUE LIGHT- AND TEMPERATURE-REGULATED ANTIREPRESSOR BLUF"/>
    <property type="match status" value="1"/>
</dbReference>
<evidence type="ECO:0000313" key="2">
    <source>
        <dbReference type="EMBL" id="MDP9840111.1"/>
    </source>
</evidence>